<dbReference type="SUPFAM" id="SSF50129">
    <property type="entry name" value="GroES-like"/>
    <property type="match status" value="1"/>
</dbReference>
<dbReference type="Pfam" id="PF08240">
    <property type="entry name" value="ADH_N"/>
    <property type="match status" value="1"/>
</dbReference>
<accession>A0ABS9DUK3</accession>
<name>A0ABS9DUK3_9ACTN</name>
<protein>
    <submittedName>
        <fullName evidence="2">Alcohol dehydrogenase catalytic domain-containing protein</fullName>
    </submittedName>
</protein>
<sequence length="51" mass="5467">MWTVQRSARRNGRTLGHESVDVIAALGSAVTGFTEGQRVTVNVATPCFECS</sequence>
<comment type="caution">
    <text evidence="2">The sequence shown here is derived from an EMBL/GenBank/DDBJ whole genome shotgun (WGS) entry which is preliminary data.</text>
</comment>
<dbReference type="InterPro" id="IPR013154">
    <property type="entry name" value="ADH-like_N"/>
</dbReference>
<dbReference type="Gene3D" id="3.90.180.10">
    <property type="entry name" value="Medium-chain alcohol dehydrogenases, catalytic domain"/>
    <property type="match status" value="1"/>
</dbReference>
<proteinExistence type="predicted"/>
<dbReference type="Proteomes" id="UP001108089">
    <property type="component" value="Unassembled WGS sequence"/>
</dbReference>
<evidence type="ECO:0000259" key="1">
    <source>
        <dbReference type="Pfam" id="PF08240"/>
    </source>
</evidence>
<gene>
    <name evidence="2" type="ORF">L1892_24430</name>
</gene>
<evidence type="ECO:0000313" key="3">
    <source>
        <dbReference type="Proteomes" id="UP001108089"/>
    </source>
</evidence>
<reference evidence="2" key="1">
    <citation type="submission" date="2022-01" db="EMBL/GenBank/DDBJ databases">
        <title>Gordonia xiamenensis sp. nov., isolated from surface seawater in Xiamen.</title>
        <authorList>
            <person name="He Y.F."/>
        </authorList>
    </citation>
    <scope>NUCLEOTIDE SEQUENCE</scope>
    <source>
        <strain evidence="2">GW1C4-4</strain>
    </source>
</reference>
<dbReference type="EMBL" id="JAKGCU010000051">
    <property type="protein sequence ID" value="MCF3941508.1"/>
    <property type="molecule type" value="Genomic_DNA"/>
</dbReference>
<feature type="domain" description="Alcohol dehydrogenase-like N-terminal" evidence="1">
    <location>
        <begin position="10"/>
        <end position="50"/>
    </location>
</feature>
<organism evidence="2 3">
    <name type="scientific">Gordonia tangerina</name>
    <dbReference type="NCBI Taxonomy" id="2911060"/>
    <lineage>
        <taxon>Bacteria</taxon>
        <taxon>Bacillati</taxon>
        <taxon>Actinomycetota</taxon>
        <taxon>Actinomycetes</taxon>
        <taxon>Mycobacteriales</taxon>
        <taxon>Gordoniaceae</taxon>
        <taxon>Gordonia</taxon>
    </lineage>
</organism>
<dbReference type="InterPro" id="IPR011032">
    <property type="entry name" value="GroES-like_sf"/>
</dbReference>
<evidence type="ECO:0000313" key="2">
    <source>
        <dbReference type="EMBL" id="MCF3941508.1"/>
    </source>
</evidence>
<keyword evidence="3" id="KW-1185">Reference proteome</keyword>